<name>A0ABU2US61_9ACTN</name>
<evidence type="ECO:0000313" key="2">
    <source>
        <dbReference type="Proteomes" id="UP001180489"/>
    </source>
</evidence>
<comment type="caution">
    <text evidence="1">The sequence shown here is derived from an EMBL/GenBank/DDBJ whole genome shotgun (WGS) entry which is preliminary data.</text>
</comment>
<dbReference type="Proteomes" id="UP001180489">
    <property type="component" value="Unassembled WGS sequence"/>
</dbReference>
<dbReference type="RefSeq" id="WP_311636769.1">
    <property type="nucleotide sequence ID" value="NZ_JAVRFF010000037.1"/>
</dbReference>
<evidence type="ECO:0000313" key="1">
    <source>
        <dbReference type="EMBL" id="MDT0475963.1"/>
    </source>
</evidence>
<accession>A0ABU2US61</accession>
<organism evidence="1 2">
    <name type="scientific">Streptomyces hintoniae</name>
    <dbReference type="NCBI Taxonomy" id="3075521"/>
    <lineage>
        <taxon>Bacteria</taxon>
        <taxon>Bacillati</taxon>
        <taxon>Actinomycetota</taxon>
        <taxon>Actinomycetes</taxon>
        <taxon>Kitasatosporales</taxon>
        <taxon>Streptomycetaceae</taxon>
        <taxon>Streptomyces</taxon>
    </lineage>
</organism>
<keyword evidence="2" id="KW-1185">Reference proteome</keyword>
<protein>
    <submittedName>
        <fullName evidence="1">Uncharacterized protein</fullName>
    </submittedName>
</protein>
<gene>
    <name evidence="1" type="ORF">RM863_27945</name>
</gene>
<proteinExistence type="predicted"/>
<sequence length="156" mass="17035">MPSISHAGAVHVEYSHFPVGERWEPGCERKDDRPNFRTDEAVIVVPGRIIVRSRLQEDFASVALALSDRRDQAPGPEWALIASVTYRPAYKGRMAAFDTTNGPAGSADEALEAFGCLVLPGDAAISLEPSRVYDVQVRARGRSYAPGRFNEVFSAT</sequence>
<reference evidence="1" key="1">
    <citation type="submission" date="2024-05" db="EMBL/GenBank/DDBJ databases">
        <title>30 novel species of actinomycetes from the DSMZ collection.</title>
        <authorList>
            <person name="Nouioui I."/>
        </authorList>
    </citation>
    <scope>NUCLEOTIDE SEQUENCE</scope>
    <source>
        <strain evidence="1">DSM 41014</strain>
    </source>
</reference>
<dbReference type="EMBL" id="JAVRFF010000037">
    <property type="protein sequence ID" value="MDT0475963.1"/>
    <property type="molecule type" value="Genomic_DNA"/>
</dbReference>